<dbReference type="AlphaFoldDB" id="A7RG44"/>
<evidence type="ECO:0000256" key="3">
    <source>
        <dbReference type="ARBA" id="ARBA00022679"/>
    </source>
</evidence>
<feature type="active site" evidence="9">
    <location>
        <position position="324"/>
    </location>
</feature>
<evidence type="ECO:0000313" key="11">
    <source>
        <dbReference type="EMBL" id="EDO49468.1"/>
    </source>
</evidence>
<evidence type="ECO:0000256" key="10">
    <source>
        <dbReference type="SAM" id="Phobius"/>
    </source>
</evidence>
<dbReference type="EMBL" id="DS469509">
    <property type="protein sequence ID" value="EDO49468.1"/>
    <property type="molecule type" value="Genomic_DNA"/>
</dbReference>
<name>A7RG44_NEMVE</name>
<reference evidence="11 12" key="1">
    <citation type="journal article" date="2007" name="Science">
        <title>Sea anemone genome reveals ancestral eumetazoan gene repertoire and genomic organization.</title>
        <authorList>
            <person name="Putnam N.H."/>
            <person name="Srivastava M."/>
            <person name="Hellsten U."/>
            <person name="Dirks B."/>
            <person name="Chapman J."/>
            <person name="Salamov A."/>
            <person name="Terry A."/>
            <person name="Shapiro H."/>
            <person name="Lindquist E."/>
            <person name="Kapitonov V.V."/>
            <person name="Jurka J."/>
            <person name="Genikhovich G."/>
            <person name="Grigoriev I.V."/>
            <person name="Lucas S.M."/>
            <person name="Steele R.E."/>
            <person name="Finnerty J.R."/>
            <person name="Technau U."/>
            <person name="Martindale M.Q."/>
            <person name="Rokhsar D.S."/>
        </authorList>
    </citation>
    <scope>NUCLEOTIDE SEQUENCE [LARGE SCALE GENOMIC DNA]</scope>
    <source>
        <strain evidence="12">CH2 X CH6</strain>
    </source>
</reference>
<comment type="subcellular location">
    <subcellularLocation>
        <location evidence="1">Endoplasmic reticulum membrane</location>
        <topology evidence="1">Multi-pass membrane protein</topology>
    </subcellularLocation>
</comment>
<protein>
    <recommendedName>
        <fullName evidence="13">O-acyltransferase</fullName>
    </recommendedName>
</protein>
<dbReference type="eggNOG" id="KOG0380">
    <property type="taxonomic scope" value="Eukaryota"/>
</dbReference>
<comment type="similarity">
    <text evidence="2">Belongs to the membrane-bound acyltransferase family. Sterol o-acyltransferase subfamily.</text>
</comment>
<keyword evidence="8" id="KW-0012">Acyltransferase</keyword>
<evidence type="ECO:0000256" key="1">
    <source>
        <dbReference type="ARBA" id="ARBA00004477"/>
    </source>
</evidence>
<evidence type="ECO:0000313" key="12">
    <source>
        <dbReference type="Proteomes" id="UP000001593"/>
    </source>
</evidence>
<evidence type="ECO:0000256" key="6">
    <source>
        <dbReference type="ARBA" id="ARBA00022989"/>
    </source>
</evidence>
<feature type="non-terminal residue" evidence="11">
    <location>
        <position position="408"/>
    </location>
</feature>
<dbReference type="Pfam" id="PF03062">
    <property type="entry name" value="MBOAT"/>
    <property type="match status" value="1"/>
</dbReference>
<dbReference type="InterPro" id="IPR014371">
    <property type="entry name" value="Oat_ACAT_DAG_ARE"/>
</dbReference>
<evidence type="ECO:0000256" key="2">
    <source>
        <dbReference type="ARBA" id="ARBA00009010"/>
    </source>
</evidence>
<feature type="transmembrane region" description="Helical" evidence="10">
    <location>
        <begin position="188"/>
        <end position="208"/>
    </location>
</feature>
<evidence type="ECO:0000256" key="9">
    <source>
        <dbReference type="PIRSR" id="PIRSR000439-1"/>
    </source>
</evidence>
<dbReference type="Proteomes" id="UP000001593">
    <property type="component" value="Unassembled WGS sequence"/>
</dbReference>
<proteinExistence type="inferred from homology"/>
<keyword evidence="12" id="KW-1185">Reference proteome</keyword>
<keyword evidence="7 10" id="KW-0472">Membrane</keyword>
<feature type="transmembrane region" description="Helical" evidence="10">
    <location>
        <begin position="334"/>
        <end position="353"/>
    </location>
</feature>
<feature type="transmembrane region" description="Helical" evidence="10">
    <location>
        <begin position="310"/>
        <end position="328"/>
    </location>
</feature>
<dbReference type="GO" id="GO:0005789">
    <property type="term" value="C:endoplasmic reticulum membrane"/>
    <property type="evidence" value="ECO:0000318"/>
    <property type="project" value="GO_Central"/>
</dbReference>
<accession>A7RG44</accession>
<evidence type="ECO:0000256" key="7">
    <source>
        <dbReference type="ARBA" id="ARBA00023136"/>
    </source>
</evidence>
<evidence type="ECO:0008006" key="13">
    <source>
        <dbReference type="Google" id="ProtNLM"/>
    </source>
</evidence>
<dbReference type="HOGENOM" id="CLU_031845_0_0_1"/>
<evidence type="ECO:0000256" key="8">
    <source>
        <dbReference type="ARBA" id="ARBA00023315"/>
    </source>
</evidence>
<dbReference type="InParanoid" id="A7RG44"/>
<keyword evidence="3" id="KW-0808">Transferase</keyword>
<feature type="transmembrane region" description="Helical" evidence="10">
    <location>
        <begin position="90"/>
        <end position="109"/>
    </location>
</feature>
<dbReference type="OMA" id="SCMIEDV"/>
<dbReference type="InterPro" id="IPR004299">
    <property type="entry name" value="MBOAT_fam"/>
</dbReference>
<dbReference type="PIRSF" id="PIRSF000439">
    <property type="entry name" value="Oat_ACAT_DAG_ARE"/>
    <property type="match status" value="1"/>
</dbReference>
<evidence type="ECO:0000256" key="4">
    <source>
        <dbReference type="ARBA" id="ARBA00022692"/>
    </source>
</evidence>
<dbReference type="PhylomeDB" id="A7RG44"/>
<keyword evidence="6 10" id="KW-1133">Transmembrane helix</keyword>
<dbReference type="STRING" id="45351.A7RG44"/>
<keyword evidence="5" id="KW-0256">Endoplasmic reticulum</keyword>
<dbReference type="PANTHER" id="PTHR10408:SF8">
    <property type="entry name" value="O-ACYLTRANSFERASE"/>
    <property type="match status" value="1"/>
</dbReference>
<evidence type="ECO:0000256" key="5">
    <source>
        <dbReference type="ARBA" id="ARBA00022824"/>
    </source>
</evidence>
<dbReference type="GO" id="GO:0008374">
    <property type="term" value="F:O-acyltransferase activity"/>
    <property type="evidence" value="ECO:0000318"/>
    <property type="project" value="GO_Central"/>
</dbReference>
<gene>
    <name evidence="11" type="ORF">NEMVEDRAFT_v1g80875</name>
</gene>
<sequence>ILRDLLQVSHVQTIYNIFVALLAVFVLNTVIYDFIDTGRLSLDFSIMFWAFGKVSTVINVWLVMLIMSLLIFPLFRFWHSSQSTWYHLPNIVWLVGYIGYIVVFCVFPIQEVYTHNLPPVSSIIILTEQIRLILKVHAFVRSNVPKVLYTSENENEIPEFGQYLYFLFCPTLVYRDHYPMTPCIRWDYVVSNFFQVAMCILYTYYVFARFCVPVFRNTGKEAGNFKNLILSAFSCMLPGTMVLVLGFFAILHSWLNAFAEMTRFADRMFYKDWWNAPSYADWYRTWNVVVHDWLYTYIYKDLVQLTNNRNLSTVAVFVVSAIAHEYVLMFAFRFFFPILFTMFGGVGLSFVFLKPSKHNKHSQWWNIFMWITLFLGNGLLMCLYSQEWYATQNCPRKNVRYTLKKGRS</sequence>
<organism evidence="11 12">
    <name type="scientific">Nematostella vectensis</name>
    <name type="common">Starlet sea anemone</name>
    <dbReference type="NCBI Taxonomy" id="45351"/>
    <lineage>
        <taxon>Eukaryota</taxon>
        <taxon>Metazoa</taxon>
        <taxon>Cnidaria</taxon>
        <taxon>Anthozoa</taxon>
        <taxon>Hexacorallia</taxon>
        <taxon>Actiniaria</taxon>
        <taxon>Edwardsiidae</taxon>
        <taxon>Nematostella</taxon>
    </lineage>
</organism>
<feature type="transmembrane region" description="Helical" evidence="10">
    <location>
        <begin position="365"/>
        <end position="386"/>
    </location>
</feature>
<dbReference type="GO" id="GO:0008203">
    <property type="term" value="P:cholesterol metabolic process"/>
    <property type="evidence" value="ECO:0000318"/>
    <property type="project" value="GO_Central"/>
</dbReference>
<keyword evidence="4 10" id="KW-0812">Transmembrane</keyword>
<feature type="transmembrane region" description="Helical" evidence="10">
    <location>
        <begin position="56"/>
        <end position="78"/>
    </location>
</feature>
<feature type="transmembrane region" description="Helical" evidence="10">
    <location>
        <begin position="228"/>
        <end position="251"/>
    </location>
</feature>
<feature type="transmembrane region" description="Helical" evidence="10">
    <location>
        <begin position="14"/>
        <end position="35"/>
    </location>
</feature>
<dbReference type="PANTHER" id="PTHR10408">
    <property type="entry name" value="STEROL O-ACYLTRANSFERASE"/>
    <property type="match status" value="1"/>
</dbReference>